<dbReference type="InterPro" id="IPR025850">
    <property type="entry name" value="SUKH-3"/>
</dbReference>
<name>A0A4R3L6K2_9BACL</name>
<dbReference type="Pfam" id="PF14433">
    <property type="entry name" value="SUKH-3"/>
    <property type="match status" value="1"/>
</dbReference>
<dbReference type="OrthoDB" id="1918995at2"/>
<keyword evidence="2" id="KW-1185">Reference proteome</keyword>
<accession>A0A4R3L6K2</accession>
<proteinExistence type="predicted"/>
<dbReference type="Proteomes" id="UP000294937">
    <property type="component" value="Unassembled WGS sequence"/>
</dbReference>
<organism evidence="1 2">
    <name type="scientific">Hazenella coriacea</name>
    <dbReference type="NCBI Taxonomy" id="1179467"/>
    <lineage>
        <taxon>Bacteria</taxon>
        <taxon>Bacillati</taxon>
        <taxon>Bacillota</taxon>
        <taxon>Bacilli</taxon>
        <taxon>Bacillales</taxon>
        <taxon>Thermoactinomycetaceae</taxon>
        <taxon>Hazenella</taxon>
    </lineage>
</organism>
<dbReference type="RefSeq" id="WP_131923514.1">
    <property type="nucleotide sequence ID" value="NZ_SMAG01000002.1"/>
</dbReference>
<sequence length="148" mass="16837">MNQLSSETYKILTESGWHPQRKADIKSTVQFLESKGYQLFPSVIATLSEFGGIRCSFTRSNGDQDSFHLIPEKALGDYYEKEDFTEIEMRVNESLIPIGEARHEHMVMFMSESGKVYGETDYCLVKFGNDIHQALDTLCLALPGEEIE</sequence>
<protein>
    <submittedName>
        <fullName evidence="1">SUKH-3 immunity protein of toxin-antitoxin system</fullName>
    </submittedName>
</protein>
<comment type="caution">
    <text evidence="1">The sequence shown here is derived from an EMBL/GenBank/DDBJ whole genome shotgun (WGS) entry which is preliminary data.</text>
</comment>
<dbReference type="EMBL" id="SMAG01000002">
    <property type="protein sequence ID" value="TCS95511.1"/>
    <property type="molecule type" value="Genomic_DNA"/>
</dbReference>
<reference evidence="1 2" key="1">
    <citation type="submission" date="2019-03" db="EMBL/GenBank/DDBJ databases">
        <title>Genomic Encyclopedia of Type Strains, Phase IV (KMG-IV): sequencing the most valuable type-strain genomes for metagenomic binning, comparative biology and taxonomic classification.</title>
        <authorList>
            <person name="Goeker M."/>
        </authorList>
    </citation>
    <scope>NUCLEOTIDE SEQUENCE [LARGE SCALE GENOMIC DNA]</scope>
    <source>
        <strain evidence="1 2">DSM 45707</strain>
    </source>
</reference>
<gene>
    <name evidence="1" type="ORF">EDD58_10284</name>
</gene>
<evidence type="ECO:0000313" key="1">
    <source>
        <dbReference type="EMBL" id="TCS95511.1"/>
    </source>
</evidence>
<evidence type="ECO:0000313" key="2">
    <source>
        <dbReference type="Proteomes" id="UP000294937"/>
    </source>
</evidence>
<dbReference type="AlphaFoldDB" id="A0A4R3L6K2"/>